<dbReference type="GO" id="GO:0003677">
    <property type="term" value="F:DNA binding"/>
    <property type="evidence" value="ECO:0007669"/>
    <property type="project" value="InterPro"/>
</dbReference>
<reference evidence="2" key="1">
    <citation type="journal article" date="2017" name="Nature">
        <title>The sunflower genome provides insights into oil metabolism, flowering and Asterid evolution.</title>
        <authorList>
            <person name="Badouin H."/>
            <person name="Gouzy J."/>
            <person name="Grassa C.J."/>
            <person name="Murat F."/>
            <person name="Staton S.E."/>
            <person name="Cottret L."/>
            <person name="Lelandais-Briere C."/>
            <person name="Owens G.L."/>
            <person name="Carrere S."/>
            <person name="Mayjonade B."/>
            <person name="Legrand L."/>
            <person name="Gill N."/>
            <person name="Kane N.C."/>
            <person name="Bowers J.E."/>
            <person name="Hubner S."/>
            <person name="Bellec A."/>
            <person name="Berard A."/>
            <person name="Berges H."/>
            <person name="Blanchet N."/>
            <person name="Boniface M.C."/>
            <person name="Brunel D."/>
            <person name="Catrice O."/>
            <person name="Chaidir N."/>
            <person name="Claudel C."/>
            <person name="Donnadieu C."/>
            <person name="Faraut T."/>
            <person name="Fievet G."/>
            <person name="Helmstetter N."/>
            <person name="King M."/>
            <person name="Knapp S.J."/>
            <person name="Lai Z."/>
            <person name="Le Paslier M.C."/>
            <person name="Lippi Y."/>
            <person name="Lorenzon L."/>
            <person name="Mandel J.R."/>
            <person name="Marage G."/>
            <person name="Marchand G."/>
            <person name="Marquand E."/>
            <person name="Bret-Mestries E."/>
            <person name="Morien E."/>
            <person name="Nambeesan S."/>
            <person name="Nguyen T."/>
            <person name="Pegot-Espagnet P."/>
            <person name="Pouilly N."/>
            <person name="Raftis F."/>
            <person name="Sallet E."/>
            <person name="Schiex T."/>
            <person name="Thomas J."/>
            <person name="Vandecasteele C."/>
            <person name="Vares D."/>
            <person name="Vear F."/>
            <person name="Vautrin S."/>
            <person name="Crespi M."/>
            <person name="Mangin B."/>
            <person name="Burke J.M."/>
            <person name="Salse J."/>
            <person name="Munos S."/>
            <person name="Vincourt P."/>
            <person name="Rieseberg L.H."/>
            <person name="Langlade N.B."/>
        </authorList>
    </citation>
    <scope>NUCLEOTIDE SEQUENCE</scope>
    <source>
        <tissue evidence="2">Leaves</tissue>
    </source>
</reference>
<evidence type="ECO:0000313" key="3">
    <source>
        <dbReference type="Proteomes" id="UP000215914"/>
    </source>
</evidence>
<reference evidence="2" key="2">
    <citation type="submission" date="2020-06" db="EMBL/GenBank/DDBJ databases">
        <title>Helianthus annuus Genome sequencing and assembly Release 2.</title>
        <authorList>
            <person name="Gouzy J."/>
            <person name="Langlade N."/>
            <person name="Munos S."/>
        </authorList>
    </citation>
    <scope>NUCLEOTIDE SEQUENCE</scope>
    <source>
        <tissue evidence="2">Leaves</tissue>
    </source>
</reference>
<evidence type="ECO:0000259" key="1">
    <source>
        <dbReference type="PROSITE" id="PS51011"/>
    </source>
</evidence>
<dbReference type="Gene3D" id="1.10.150.60">
    <property type="entry name" value="ARID DNA-binding domain"/>
    <property type="match status" value="1"/>
</dbReference>
<proteinExistence type="predicted"/>
<organism evidence="2 3">
    <name type="scientific">Helianthus annuus</name>
    <name type="common">Common sunflower</name>
    <dbReference type="NCBI Taxonomy" id="4232"/>
    <lineage>
        <taxon>Eukaryota</taxon>
        <taxon>Viridiplantae</taxon>
        <taxon>Streptophyta</taxon>
        <taxon>Embryophyta</taxon>
        <taxon>Tracheophyta</taxon>
        <taxon>Spermatophyta</taxon>
        <taxon>Magnoliopsida</taxon>
        <taxon>eudicotyledons</taxon>
        <taxon>Gunneridae</taxon>
        <taxon>Pentapetalae</taxon>
        <taxon>asterids</taxon>
        <taxon>campanulids</taxon>
        <taxon>Asterales</taxon>
        <taxon>Asteraceae</taxon>
        <taxon>Asteroideae</taxon>
        <taxon>Heliantheae alliance</taxon>
        <taxon>Heliantheae</taxon>
        <taxon>Helianthus</taxon>
    </lineage>
</organism>
<dbReference type="Pfam" id="PF01388">
    <property type="entry name" value="ARID"/>
    <property type="match status" value="1"/>
</dbReference>
<dbReference type="EMBL" id="MNCJ02000316">
    <property type="protein sequence ID" value="KAF5821492.1"/>
    <property type="molecule type" value="Genomic_DNA"/>
</dbReference>
<keyword evidence="3" id="KW-1185">Reference proteome</keyword>
<dbReference type="PROSITE" id="PS51011">
    <property type="entry name" value="ARID"/>
    <property type="match status" value="1"/>
</dbReference>
<dbReference type="Gramene" id="mRNA:HanXRQr2_Chr01g0014621">
    <property type="protein sequence ID" value="CDS:HanXRQr2_Chr01g0014621.1"/>
    <property type="gene ID" value="HanXRQr2_Chr01g0014621"/>
</dbReference>
<dbReference type="AlphaFoldDB" id="A0A9K3JUB0"/>
<name>A0A9K3JUB0_HELAN</name>
<dbReference type="SUPFAM" id="SSF46774">
    <property type="entry name" value="ARID-like"/>
    <property type="match status" value="1"/>
</dbReference>
<dbReference type="PANTHER" id="PTHR46410:SF26">
    <property type="entry name" value="BULB-TYPE LECTIN DOMAIN-CONTAINING PROTEIN-RELATED"/>
    <property type="match status" value="1"/>
</dbReference>
<dbReference type="CDD" id="cd16100">
    <property type="entry name" value="ARID"/>
    <property type="match status" value="1"/>
</dbReference>
<evidence type="ECO:0000313" key="2">
    <source>
        <dbReference type="EMBL" id="KAF5821492.1"/>
    </source>
</evidence>
<sequence>MGVIEKQKMMNKESEFMRFKTNYLNSYFEKLEISSNEPDWNVMILQTMKFKEFLDCKALLDMMDDDEYVGKYKFILQSKFEEMVEWFITKKLGVTTRPIPAYASNNRKICLLDLYLIIEREGGHRHVTENNLWPMIAKEIGFEYSDGELMRLVYVVYLDVLVYYHKFKTIQSMFMTKK</sequence>
<dbReference type="InterPro" id="IPR001606">
    <property type="entry name" value="ARID_dom"/>
</dbReference>
<accession>A0A9K3JUB0</accession>
<dbReference type="Proteomes" id="UP000215914">
    <property type="component" value="Unassembled WGS sequence"/>
</dbReference>
<feature type="domain" description="ARID" evidence="1">
    <location>
        <begin position="74"/>
        <end position="169"/>
    </location>
</feature>
<dbReference type="PANTHER" id="PTHR46410">
    <property type="entry name" value="AT-RICH INTERACTIVE DOMAIN-CONTAINING PROTEIN 2"/>
    <property type="match status" value="1"/>
</dbReference>
<dbReference type="InterPro" id="IPR036431">
    <property type="entry name" value="ARID_dom_sf"/>
</dbReference>
<protein>
    <submittedName>
        <fullName evidence="2">Transcription factor &amp; chromatin remodeling ARID family</fullName>
    </submittedName>
</protein>
<gene>
    <name evidence="2" type="ORF">HanXRQr2_Chr01g0014621</name>
</gene>
<comment type="caution">
    <text evidence="2">The sequence shown here is derived from an EMBL/GenBank/DDBJ whole genome shotgun (WGS) entry which is preliminary data.</text>
</comment>